<comment type="caution">
    <text evidence="1">The sequence shown here is derived from an EMBL/GenBank/DDBJ whole genome shotgun (WGS) entry which is preliminary data.</text>
</comment>
<protein>
    <submittedName>
        <fullName evidence="1">Uncharacterized protein</fullName>
    </submittedName>
</protein>
<accession>A0A543DJW5</accession>
<proteinExistence type="predicted"/>
<sequence>MIGAPGLTTRCGDVLAVDDMRVGAIALRRSRDV</sequence>
<dbReference type="AlphaFoldDB" id="A0A543DJW5"/>
<evidence type="ECO:0000313" key="2">
    <source>
        <dbReference type="Proteomes" id="UP000315677"/>
    </source>
</evidence>
<dbReference type="Proteomes" id="UP000315677">
    <property type="component" value="Unassembled WGS sequence"/>
</dbReference>
<reference evidence="1 2" key="1">
    <citation type="submission" date="2019-06" db="EMBL/GenBank/DDBJ databases">
        <title>Sequencing the genomes of 1000 actinobacteria strains.</title>
        <authorList>
            <person name="Klenk H.-P."/>
        </authorList>
    </citation>
    <scope>NUCLEOTIDE SEQUENCE [LARGE SCALE GENOMIC DNA]</scope>
    <source>
        <strain evidence="1 2">DSM 45301</strain>
    </source>
</reference>
<gene>
    <name evidence="1" type="ORF">FB558_5391</name>
</gene>
<organism evidence="1 2">
    <name type="scientific">Pseudonocardia kunmingensis</name>
    <dbReference type="NCBI Taxonomy" id="630975"/>
    <lineage>
        <taxon>Bacteria</taxon>
        <taxon>Bacillati</taxon>
        <taxon>Actinomycetota</taxon>
        <taxon>Actinomycetes</taxon>
        <taxon>Pseudonocardiales</taxon>
        <taxon>Pseudonocardiaceae</taxon>
        <taxon>Pseudonocardia</taxon>
    </lineage>
</organism>
<keyword evidence="2" id="KW-1185">Reference proteome</keyword>
<evidence type="ECO:0000313" key="1">
    <source>
        <dbReference type="EMBL" id="TQM09628.1"/>
    </source>
</evidence>
<dbReference type="EMBL" id="VFPA01000003">
    <property type="protein sequence ID" value="TQM09628.1"/>
    <property type="molecule type" value="Genomic_DNA"/>
</dbReference>
<name>A0A543DJW5_9PSEU</name>